<dbReference type="PROSITE" id="PS50862">
    <property type="entry name" value="AA_TRNA_LIGASE_II"/>
    <property type="match status" value="1"/>
</dbReference>
<evidence type="ECO:0000313" key="5">
    <source>
        <dbReference type="EMBL" id="KKS98357.1"/>
    </source>
</evidence>
<sequence length="348" mass="40524">MDWRNWQIREEIIWQIRNHFRSKGFKEAETPLIRPTLIPESYLEVFTTKLMDRNRQEKEMYLITSPEASLKKLLSAGFGNCFEITKVFRNTETDSDTHQPEFTMLEWYRVGSNYLKIMSDCVELFNYLWRSLTEKKLVTAPADGTFKYAGKSINFKQPWLKISVSEALEKFADINFNDITHKDGKDSLTRFPAAKLAAVCVKKGYKVTADNSWEELFNQVYLNEIEPRLNLKVPVIIYDFPQPMAALAKLKKEDHRLAERFELYIGGLELADCYSELTDWREQQTRFEEETKLRKKAGKTDVVWDREFIEALKSGLPDCAGVALGIDRTAMLFADCTNIRDVLLFPFA</sequence>
<dbReference type="AlphaFoldDB" id="A0A0G1DL93"/>
<comment type="caution">
    <text evidence="5">The sequence shown here is derived from an EMBL/GenBank/DDBJ whole genome shotgun (WGS) entry which is preliminary data.</text>
</comment>
<dbReference type="SUPFAM" id="SSF55681">
    <property type="entry name" value="Class II aaRS and biotin synthetases"/>
    <property type="match status" value="1"/>
</dbReference>
<dbReference type="InterPro" id="IPR004525">
    <property type="entry name" value="EpmA"/>
</dbReference>
<dbReference type="GO" id="GO:0000049">
    <property type="term" value="F:tRNA binding"/>
    <property type="evidence" value="ECO:0007669"/>
    <property type="project" value="TreeGrafter"/>
</dbReference>
<dbReference type="NCBIfam" id="NF006828">
    <property type="entry name" value="PRK09350.1"/>
    <property type="match status" value="1"/>
</dbReference>
<feature type="domain" description="Aminoacyl-transfer RNA synthetases class-II family profile" evidence="4">
    <location>
        <begin position="6"/>
        <end position="346"/>
    </location>
</feature>
<dbReference type="GO" id="GO:0006430">
    <property type="term" value="P:lysyl-tRNA aminoacylation"/>
    <property type="evidence" value="ECO:0007669"/>
    <property type="project" value="InterPro"/>
</dbReference>
<protein>
    <submittedName>
        <fullName evidence="5">tRNA synthetase class II (D K and N), lysyl-tRNA synthetase, class II</fullName>
        <ecNumber evidence="5">6.1.1.6</ecNumber>
    </submittedName>
</protein>
<dbReference type="Pfam" id="PF00152">
    <property type="entry name" value="tRNA-synt_2"/>
    <property type="match status" value="1"/>
</dbReference>
<evidence type="ECO:0000256" key="3">
    <source>
        <dbReference type="ARBA" id="ARBA00022840"/>
    </source>
</evidence>
<dbReference type="GO" id="GO:0004824">
    <property type="term" value="F:lysine-tRNA ligase activity"/>
    <property type="evidence" value="ECO:0007669"/>
    <property type="project" value="UniProtKB-EC"/>
</dbReference>
<evidence type="ECO:0000256" key="1">
    <source>
        <dbReference type="ARBA" id="ARBA00022598"/>
    </source>
</evidence>
<gene>
    <name evidence="5" type="ORF">UV73_C0002G0071</name>
</gene>
<dbReference type="PRINTS" id="PR00982">
    <property type="entry name" value="TRNASYNTHLYS"/>
</dbReference>
<organism evidence="5 6">
    <name type="scientific">Candidatus Gottesmanbacteria bacterium GW2011_GWA2_43_14</name>
    <dbReference type="NCBI Taxonomy" id="1618443"/>
    <lineage>
        <taxon>Bacteria</taxon>
        <taxon>Candidatus Gottesmaniibacteriota</taxon>
    </lineage>
</organism>
<dbReference type="NCBIfam" id="TIGR00462">
    <property type="entry name" value="genX"/>
    <property type="match status" value="1"/>
</dbReference>
<dbReference type="GO" id="GO:0005524">
    <property type="term" value="F:ATP binding"/>
    <property type="evidence" value="ECO:0007669"/>
    <property type="project" value="UniProtKB-KW"/>
</dbReference>
<evidence type="ECO:0000259" key="4">
    <source>
        <dbReference type="PROSITE" id="PS50862"/>
    </source>
</evidence>
<name>A0A0G1DL93_9BACT</name>
<dbReference type="STRING" id="1618443.UV73_C0002G0071"/>
<evidence type="ECO:0000256" key="2">
    <source>
        <dbReference type="ARBA" id="ARBA00022741"/>
    </source>
</evidence>
<reference evidence="5 6" key="1">
    <citation type="journal article" date="2015" name="Nature">
        <title>rRNA introns, odd ribosomes, and small enigmatic genomes across a large radiation of phyla.</title>
        <authorList>
            <person name="Brown C.T."/>
            <person name="Hug L.A."/>
            <person name="Thomas B.C."/>
            <person name="Sharon I."/>
            <person name="Castelle C.J."/>
            <person name="Singh A."/>
            <person name="Wilkins M.J."/>
            <person name="Williams K.H."/>
            <person name="Banfield J.F."/>
        </authorList>
    </citation>
    <scope>NUCLEOTIDE SEQUENCE [LARGE SCALE GENOMIC DNA]</scope>
</reference>
<dbReference type="EMBL" id="LCFP01000002">
    <property type="protein sequence ID" value="KKS98357.1"/>
    <property type="molecule type" value="Genomic_DNA"/>
</dbReference>
<dbReference type="Gene3D" id="3.30.930.10">
    <property type="entry name" value="Bira Bifunctional Protein, Domain 2"/>
    <property type="match status" value="1"/>
</dbReference>
<proteinExistence type="predicted"/>
<keyword evidence="5" id="KW-0030">Aminoacyl-tRNA synthetase</keyword>
<dbReference type="PANTHER" id="PTHR42918">
    <property type="entry name" value="LYSYL-TRNA SYNTHETASE"/>
    <property type="match status" value="1"/>
</dbReference>
<dbReference type="Proteomes" id="UP000034894">
    <property type="component" value="Unassembled WGS sequence"/>
</dbReference>
<dbReference type="InterPro" id="IPR004364">
    <property type="entry name" value="Aa-tRNA-synt_II"/>
</dbReference>
<keyword evidence="1 5" id="KW-0436">Ligase</keyword>
<dbReference type="EC" id="6.1.1.6" evidence="5"/>
<evidence type="ECO:0000313" key="6">
    <source>
        <dbReference type="Proteomes" id="UP000034894"/>
    </source>
</evidence>
<dbReference type="PANTHER" id="PTHR42918:SF6">
    <property type="entry name" value="ELONGATION FACTOR P--(R)-BETA-LYSINE LIGASE"/>
    <property type="match status" value="1"/>
</dbReference>
<accession>A0A0G1DL93</accession>
<dbReference type="InterPro" id="IPR045864">
    <property type="entry name" value="aa-tRNA-synth_II/BPL/LPL"/>
</dbReference>
<dbReference type="PATRIC" id="fig|1618443.3.peg.346"/>
<keyword evidence="3" id="KW-0067">ATP-binding</keyword>
<dbReference type="InterPro" id="IPR018149">
    <property type="entry name" value="Lys-tRNA-synth_II_C"/>
</dbReference>
<dbReference type="InterPro" id="IPR006195">
    <property type="entry name" value="aa-tRNA-synth_II"/>
</dbReference>
<keyword evidence="2" id="KW-0547">Nucleotide-binding</keyword>
<dbReference type="GO" id="GO:0005829">
    <property type="term" value="C:cytosol"/>
    <property type="evidence" value="ECO:0007669"/>
    <property type="project" value="TreeGrafter"/>
</dbReference>